<dbReference type="InterPro" id="IPR033712">
    <property type="entry name" value="Pumilio_RNA-bd"/>
</dbReference>
<dbReference type="InterPro" id="IPR033133">
    <property type="entry name" value="PUM-HD"/>
</dbReference>
<dbReference type="PROSITE" id="PS50302">
    <property type="entry name" value="PUM"/>
    <property type="match status" value="8"/>
</dbReference>
<dbReference type="KEGG" id="cmos:111448392"/>
<evidence type="ECO:0000256" key="3">
    <source>
        <dbReference type="ARBA" id="ARBA00022737"/>
    </source>
</evidence>
<dbReference type="SMR" id="A0A6J1FY71"/>
<evidence type="ECO:0000256" key="6">
    <source>
        <dbReference type="ARBA" id="ARBA00055193"/>
    </source>
</evidence>
<evidence type="ECO:0000256" key="7">
    <source>
        <dbReference type="PROSITE-ProRule" id="PRU00317"/>
    </source>
</evidence>
<dbReference type="Proteomes" id="UP000504609">
    <property type="component" value="Unplaced"/>
</dbReference>
<evidence type="ECO:0000313" key="10">
    <source>
        <dbReference type="Proteomes" id="UP000504609"/>
    </source>
</evidence>
<keyword evidence="4" id="KW-0810">Translation regulation</keyword>
<dbReference type="CDD" id="cd07920">
    <property type="entry name" value="Pumilio"/>
    <property type="match status" value="1"/>
</dbReference>
<sequence>MFGGNEGSFGDELETEIGLLLREQRRQEADDRERELNLYRSGSAPPTVEGSLSAVGSLFGGIAGSANAFAEITGSKNVNGFVSEEQLRSDPAYLSYYYSNVNLNPRLPPPLISKEDWKSSQRLKGANLGLGGIGDTRRSNIGVDSAGRSLFSMPPGFNARKQASDVELDKGRGAPEWGGDGLIGLPGLGLGTKQKSLAEIFQDDMGRTTPVTGLPSRPASRNAFEENVETIGATDELANLRHDLMMSEMRSSTNGQSSSAGQSIGTPSSYTYAAAVGGSLSRSNTPDPQLVARAPSPCLTPIGGGRVATAEKRNIASPNSFNGVSSGINESSDLVSALSGMNLSPDDTINEEGHLLSQIKQDCNTQQGYTYGLQGGQNHIKQQSFAKKTDSGGQSRSSFSDVSSHNNGAQYQHVDGTNLTYQNFGLSGYSMSPAMASMMPGQLGTGNLPTLFENVASASALGASGLETRVLGGGLASATNLTSSAYDSHILGKLGGQMTGNALQASFVDPVYLQYLRTSEYAAAQLGALNDPSLDTNYLGNSYMNQLELQKAYVGSLLSPQKSQYSVPFSGKSSISNHHGYYGNPAFGVHMSYPGSPMGSPVLSNSPVGPGSPIRHNDLHLRYPSGTRSLGGVMGPWHLDVGNINESFSSSLLEEFKSNKTKCFELSEIAGHVFEFSGDQYGSRFIQQKLETATADEKNMIYQEIMPQALALMTDVFGNYVIQKFFEHGLAVQRRELANKLFGHILTLSLQMYGCRVIQKAIEVVDLDQKIKMVGELDGHVMRCVRDQNGNHVIQKCIECVPESAIHFIVSTFFDQVVTLSTHPYGCRVIQRVLEHCKDENTQSRVMEEILGSVSILAQDQYGNYVVQHVLEHGKPHERSAIIKELAGRIVQMSQQKFASNVVEKCLTFGGPTERQLLVSEMLGTTDENEPLQAMMKDQFANYVVQKVLETCDDQQRELILSRIKVHLNALKKYTYGKHIVARVEKLVAAGERRIAAQSSPHSSLVT</sequence>
<dbReference type="AlphaFoldDB" id="A0A6J1FY71"/>
<dbReference type="PANTHER" id="PTHR12537">
    <property type="entry name" value="RNA BINDING PROTEIN PUMILIO-RELATED"/>
    <property type="match status" value="1"/>
</dbReference>
<feature type="repeat" description="Pumilio" evidence="7">
    <location>
        <begin position="704"/>
        <end position="739"/>
    </location>
</feature>
<feature type="repeat" description="Pumilio" evidence="7">
    <location>
        <begin position="740"/>
        <end position="775"/>
    </location>
</feature>
<dbReference type="Pfam" id="PF00806">
    <property type="entry name" value="PUF"/>
    <property type="match status" value="8"/>
</dbReference>
<evidence type="ECO:0000256" key="8">
    <source>
        <dbReference type="SAM" id="MobiDB-lite"/>
    </source>
</evidence>
<feature type="domain" description="PUM-HD" evidence="9">
    <location>
        <begin position="648"/>
        <end position="988"/>
    </location>
</feature>
<feature type="repeat" description="Pumilio" evidence="7">
    <location>
        <begin position="885"/>
        <end position="920"/>
    </location>
</feature>
<evidence type="ECO:0000259" key="9">
    <source>
        <dbReference type="PROSITE" id="PS50303"/>
    </source>
</evidence>
<feature type="repeat" description="Pumilio" evidence="7">
    <location>
        <begin position="776"/>
        <end position="811"/>
    </location>
</feature>
<proteinExistence type="predicted"/>
<feature type="repeat" description="Pumilio" evidence="7">
    <location>
        <begin position="812"/>
        <end position="848"/>
    </location>
</feature>
<comment type="function">
    <text evidence="6">Sequence-specific RNA-binding protein that regulates translation and mRNA stability by binding the 3'-UTR of target mRNAs. Binds the APUM-binding elements (APBEs) in the 3'-UTR mRNA sequence of CLV1, PNH, WUS and FAS2.</text>
</comment>
<dbReference type="GO" id="GO:0003729">
    <property type="term" value="F:mRNA binding"/>
    <property type="evidence" value="ECO:0007669"/>
    <property type="project" value="UniProtKB-ARBA"/>
</dbReference>
<reference evidence="11" key="1">
    <citation type="submission" date="2025-08" db="UniProtKB">
        <authorList>
            <consortium name="RefSeq"/>
        </authorList>
    </citation>
    <scope>IDENTIFICATION</scope>
    <source>
        <tissue evidence="11">Young leaves</tissue>
    </source>
</reference>
<keyword evidence="10" id="KW-1185">Reference proteome</keyword>
<dbReference type="SUPFAM" id="SSF48371">
    <property type="entry name" value="ARM repeat"/>
    <property type="match status" value="1"/>
</dbReference>
<dbReference type="PANTHER" id="PTHR12537:SF128">
    <property type="entry name" value="PUMILIO HOMOLOG 1-RELATED"/>
    <property type="match status" value="1"/>
</dbReference>
<dbReference type="Gene3D" id="1.25.10.10">
    <property type="entry name" value="Leucine-rich Repeat Variant"/>
    <property type="match status" value="1"/>
</dbReference>
<gene>
    <name evidence="11" type="primary">LOC111448392</name>
</gene>
<keyword evidence="3" id="KW-0677">Repeat</keyword>
<dbReference type="SMART" id="SM00025">
    <property type="entry name" value="Pumilio"/>
    <property type="match status" value="8"/>
</dbReference>
<keyword evidence="2" id="KW-0963">Cytoplasm</keyword>
<dbReference type="GO" id="GO:0005737">
    <property type="term" value="C:cytoplasm"/>
    <property type="evidence" value="ECO:0007669"/>
    <property type="project" value="UniProtKB-SubCell"/>
</dbReference>
<evidence type="ECO:0000313" key="11">
    <source>
        <dbReference type="RefSeq" id="XP_022943730.1"/>
    </source>
</evidence>
<accession>A0A6J1FY71</accession>
<dbReference type="InterPro" id="IPR011989">
    <property type="entry name" value="ARM-like"/>
</dbReference>
<feature type="region of interest" description="Disordered" evidence="8">
    <location>
        <begin position="381"/>
        <end position="411"/>
    </location>
</feature>
<name>A0A6J1FY71_CUCMO</name>
<dbReference type="FunFam" id="1.25.10.10:FF:000004">
    <property type="entry name" value="Pumilio homolog 1 isoform 2"/>
    <property type="match status" value="1"/>
</dbReference>
<dbReference type="InterPro" id="IPR001313">
    <property type="entry name" value="Pumilio_RNA-bd_rpt"/>
</dbReference>
<dbReference type="GeneID" id="111448392"/>
<feature type="repeat" description="Pumilio" evidence="7">
    <location>
        <begin position="921"/>
        <end position="962"/>
    </location>
</feature>
<dbReference type="PROSITE" id="PS50303">
    <property type="entry name" value="PUM_HD"/>
    <property type="match status" value="1"/>
</dbReference>
<dbReference type="InterPro" id="IPR012940">
    <property type="entry name" value="NABP"/>
</dbReference>
<evidence type="ECO:0000256" key="2">
    <source>
        <dbReference type="ARBA" id="ARBA00022490"/>
    </source>
</evidence>
<dbReference type="Pfam" id="PF07990">
    <property type="entry name" value="NABP"/>
    <property type="match status" value="1"/>
</dbReference>
<evidence type="ECO:0000256" key="5">
    <source>
        <dbReference type="ARBA" id="ARBA00022884"/>
    </source>
</evidence>
<dbReference type="InterPro" id="IPR016024">
    <property type="entry name" value="ARM-type_fold"/>
</dbReference>
<organism evidence="10 11">
    <name type="scientific">Cucurbita moschata</name>
    <name type="common">Winter crookneck squash</name>
    <name type="synonym">Cucurbita pepo var. moschata</name>
    <dbReference type="NCBI Taxonomy" id="3662"/>
    <lineage>
        <taxon>Eukaryota</taxon>
        <taxon>Viridiplantae</taxon>
        <taxon>Streptophyta</taxon>
        <taxon>Embryophyta</taxon>
        <taxon>Tracheophyta</taxon>
        <taxon>Spermatophyta</taxon>
        <taxon>Magnoliopsida</taxon>
        <taxon>eudicotyledons</taxon>
        <taxon>Gunneridae</taxon>
        <taxon>Pentapetalae</taxon>
        <taxon>rosids</taxon>
        <taxon>fabids</taxon>
        <taxon>Cucurbitales</taxon>
        <taxon>Cucurbitaceae</taxon>
        <taxon>Cucurbiteae</taxon>
        <taxon>Cucurbita</taxon>
    </lineage>
</organism>
<feature type="repeat" description="Pumilio" evidence="7">
    <location>
        <begin position="668"/>
        <end position="703"/>
    </location>
</feature>
<protein>
    <submittedName>
        <fullName evidence="11">Pumilio homolog 2-like</fullName>
    </submittedName>
</protein>
<dbReference type="RefSeq" id="XP_022943730.1">
    <property type="nucleotide sequence ID" value="XM_023087962.1"/>
</dbReference>
<evidence type="ECO:0000256" key="4">
    <source>
        <dbReference type="ARBA" id="ARBA00022845"/>
    </source>
</evidence>
<dbReference type="GO" id="GO:0006417">
    <property type="term" value="P:regulation of translation"/>
    <property type="evidence" value="ECO:0007669"/>
    <property type="project" value="UniProtKB-KW"/>
</dbReference>
<feature type="repeat" description="Pumilio" evidence="7">
    <location>
        <begin position="849"/>
        <end position="884"/>
    </location>
</feature>
<keyword evidence="5" id="KW-0694">RNA-binding</keyword>
<evidence type="ECO:0000256" key="1">
    <source>
        <dbReference type="ARBA" id="ARBA00004496"/>
    </source>
</evidence>
<comment type="subcellular location">
    <subcellularLocation>
        <location evidence="1">Cytoplasm</location>
    </subcellularLocation>
</comment>